<dbReference type="SUPFAM" id="SSF81296">
    <property type="entry name" value="E set domains"/>
    <property type="match status" value="1"/>
</dbReference>
<evidence type="ECO:0000259" key="3">
    <source>
        <dbReference type="Pfam" id="PF24536"/>
    </source>
</evidence>
<feature type="region of interest" description="Disordered" evidence="2">
    <location>
        <begin position="129"/>
        <end position="171"/>
    </location>
</feature>
<gene>
    <name evidence="4" type="ORF">G5714_015266</name>
</gene>
<dbReference type="InterPro" id="IPR014756">
    <property type="entry name" value="Ig_E-set"/>
</dbReference>
<dbReference type="PANTHER" id="PTHR16165:SF23">
    <property type="entry name" value="NEUREXOPHILIN AND PC-ESTERASE DOMAIN FAMILY, MEMBER 5"/>
    <property type="match status" value="1"/>
</dbReference>
<evidence type="ECO:0000256" key="2">
    <source>
        <dbReference type="SAM" id="MobiDB-lite"/>
    </source>
</evidence>
<dbReference type="PANTHER" id="PTHR16165">
    <property type="entry name" value="NXPE FAMILY MEMBER"/>
    <property type="match status" value="1"/>
</dbReference>
<sequence>MKARSEVEPSTHTLSRSEVRDLEKARCEVEPSTHTLSRSEVRDLEKVAPKKDQLPLDQDCVEKMSLVKEHVLNEEQSFCAPAEGVKEVCKHVVVTSAISSMDKCAECVGPVAALKWIGLRCKYEIRMTDSDDSDPEESDSDDDALARAAGDSSNAGVQKMPIESTTEVPEGFSSEESLVSSFYSEFRISLDAYSRLQQAVYWAEPDGSITSVSMSTSPAHTTFIIENLKESYQIGEELFVTVHAKNFDKKSKSYGGDFFQAKLFWSKTKASVFGEVVDLLNGSYSVRFLLPWVGEAQVAVRLIHSSEAVQVLKRHRDTDSDRVYFNGYYEGPGPNMTRLSETVKCNVKWDKNGLQHMGTGDCCCDYNDPRTGETWRCQKPKSLPCSALVYHSMGGYRNRLTNKEKMLMKQSNKGINGDKSIIKILRFHGNETIDVTEKCRPGLHTPVPAGFYLNDMWTSFVCNTRHFTTQTTTMCMKDKHIYMMGDSTMRQWFEFFVKEVPTMKQMNLHVQYQSGPLIAVDVKNNIDLHWRSHGAPLRSRKSAVADLHYISNEIDDLAGGPHTVIMFNLGPHFTTYPLDFFTQRVLRIRKAVLALLQRAPDTTVVIKTVNTGYKDIFGSDWYSLQLDRILRWAFQDVGVYILDVWQMTACHYSKENIHPGPVIIKNEIDILLSFICPELI</sequence>
<feature type="region of interest" description="Disordered" evidence="2">
    <location>
        <begin position="1"/>
        <end position="46"/>
    </location>
</feature>
<comment type="caution">
    <text evidence="4">The sequence shown here is derived from an EMBL/GenBank/DDBJ whole genome shotgun (WGS) entry which is preliminary data.</text>
</comment>
<dbReference type="InterPro" id="IPR026845">
    <property type="entry name" value="NXPH/NXPE"/>
</dbReference>
<dbReference type="EMBL" id="JAAMOB010000015">
    <property type="protein sequence ID" value="KAF4104279.1"/>
    <property type="molecule type" value="Genomic_DNA"/>
</dbReference>
<proteinExistence type="inferred from homology"/>
<evidence type="ECO:0000313" key="5">
    <source>
        <dbReference type="Proteomes" id="UP000579812"/>
    </source>
</evidence>
<accession>A0A7J6CAG0</accession>
<feature type="compositionally biased region" description="Acidic residues" evidence="2">
    <location>
        <begin position="130"/>
        <end position="143"/>
    </location>
</feature>
<dbReference type="Pfam" id="PF06312">
    <property type="entry name" value="Neurexophilin"/>
    <property type="match status" value="1"/>
</dbReference>
<protein>
    <recommendedName>
        <fullName evidence="3">NXPE C-terminal domain-containing protein</fullName>
    </recommendedName>
</protein>
<feature type="domain" description="NXPE C-terminal" evidence="3">
    <location>
        <begin position="457"/>
        <end position="676"/>
    </location>
</feature>
<dbReference type="GO" id="GO:0007399">
    <property type="term" value="P:nervous system development"/>
    <property type="evidence" value="ECO:0007669"/>
    <property type="project" value="UniProtKB-ARBA"/>
</dbReference>
<evidence type="ECO:0000313" key="4">
    <source>
        <dbReference type="EMBL" id="KAF4104279.1"/>
    </source>
</evidence>
<reference evidence="4 5" key="1">
    <citation type="submission" date="2020-04" db="EMBL/GenBank/DDBJ databases">
        <title>Chromosome-level genome assembly of a cyprinid fish Onychostoma macrolepis by integration of Nanopore Sequencing, Bionano and Hi-C technology.</title>
        <authorList>
            <person name="Wang D."/>
        </authorList>
    </citation>
    <scope>NUCLEOTIDE SEQUENCE [LARGE SCALE GENOMIC DNA]</scope>
    <source>
        <strain evidence="4">SWU-2019</strain>
        <tissue evidence="4">Muscle</tissue>
    </source>
</reference>
<name>A0A7J6CAG0_9TELE</name>
<keyword evidence="5" id="KW-1185">Reference proteome</keyword>
<organism evidence="4 5">
    <name type="scientific">Onychostoma macrolepis</name>
    <dbReference type="NCBI Taxonomy" id="369639"/>
    <lineage>
        <taxon>Eukaryota</taxon>
        <taxon>Metazoa</taxon>
        <taxon>Chordata</taxon>
        <taxon>Craniata</taxon>
        <taxon>Vertebrata</taxon>
        <taxon>Euteleostomi</taxon>
        <taxon>Actinopterygii</taxon>
        <taxon>Neopterygii</taxon>
        <taxon>Teleostei</taxon>
        <taxon>Ostariophysi</taxon>
        <taxon>Cypriniformes</taxon>
        <taxon>Cyprinidae</taxon>
        <taxon>Acrossocheilinae</taxon>
        <taxon>Onychostoma</taxon>
    </lineage>
</organism>
<comment type="similarity">
    <text evidence="1">Belongs to the NXPE family.</text>
</comment>
<dbReference type="AlphaFoldDB" id="A0A7J6CAG0"/>
<dbReference type="Pfam" id="PF24536">
    <property type="entry name" value="NXPE4_C"/>
    <property type="match status" value="1"/>
</dbReference>
<dbReference type="Proteomes" id="UP000579812">
    <property type="component" value="Unassembled WGS sequence"/>
</dbReference>
<evidence type="ECO:0000256" key="1">
    <source>
        <dbReference type="ARBA" id="ARBA00005431"/>
    </source>
</evidence>
<dbReference type="InterPro" id="IPR057106">
    <property type="entry name" value="NXPE4_C"/>
</dbReference>